<dbReference type="AlphaFoldDB" id="A0A3N6P8E9"/>
<reference evidence="2 3" key="1">
    <citation type="journal article" date="2018" name="ACS Chem. Biol.">
        <title>Ketoreductase domain dysfunction expands chemodiversity: malyngamide biosynthesis in the cyanobacterium Okeania hirsuta.</title>
        <authorList>
            <person name="Moss N.A."/>
            <person name="Leao T."/>
            <person name="Rankin M."/>
            <person name="McCullough T.M."/>
            <person name="Qu P."/>
            <person name="Korobeynikov A."/>
            <person name="Smith J.L."/>
            <person name="Gerwick L."/>
            <person name="Gerwick W.H."/>
        </authorList>
    </citation>
    <scope>NUCLEOTIDE SEQUENCE [LARGE SCALE GENOMIC DNA]</scope>
    <source>
        <strain evidence="2 3">PAB10Feb10-1</strain>
    </source>
</reference>
<keyword evidence="2" id="KW-0067">ATP-binding</keyword>
<name>A0A3N6P8E9_9CYAN</name>
<dbReference type="EMBL" id="RCBY01000110">
    <property type="protein sequence ID" value="RQH37046.1"/>
    <property type="molecule type" value="Genomic_DNA"/>
</dbReference>
<keyword evidence="3" id="KW-1185">Reference proteome</keyword>
<dbReference type="Pfam" id="PF07693">
    <property type="entry name" value="KAP_NTPase"/>
    <property type="match status" value="1"/>
</dbReference>
<comment type="caution">
    <text evidence="2">The sequence shown here is derived from an EMBL/GenBank/DDBJ whole genome shotgun (WGS) entry which is preliminary data.</text>
</comment>
<gene>
    <name evidence="2" type="ORF">D5R40_18590</name>
</gene>
<dbReference type="GO" id="GO:0005524">
    <property type="term" value="F:ATP binding"/>
    <property type="evidence" value="ECO:0007669"/>
    <property type="project" value="UniProtKB-KW"/>
</dbReference>
<dbReference type="Gene3D" id="3.40.50.300">
    <property type="entry name" value="P-loop containing nucleotide triphosphate hydrolases"/>
    <property type="match status" value="1"/>
</dbReference>
<evidence type="ECO:0000313" key="2">
    <source>
        <dbReference type="EMBL" id="RQH37046.1"/>
    </source>
</evidence>
<organism evidence="2 3">
    <name type="scientific">Okeania hirsuta</name>
    <dbReference type="NCBI Taxonomy" id="1458930"/>
    <lineage>
        <taxon>Bacteria</taxon>
        <taxon>Bacillati</taxon>
        <taxon>Cyanobacteriota</taxon>
        <taxon>Cyanophyceae</taxon>
        <taxon>Oscillatoriophycideae</taxon>
        <taxon>Oscillatoriales</taxon>
        <taxon>Microcoleaceae</taxon>
        <taxon>Okeania</taxon>
    </lineage>
</organism>
<protein>
    <submittedName>
        <fullName evidence="2">ATP-binding protein</fullName>
    </submittedName>
</protein>
<dbReference type="InterPro" id="IPR027417">
    <property type="entry name" value="P-loop_NTPase"/>
</dbReference>
<proteinExistence type="predicted"/>
<dbReference type="SUPFAM" id="SSF52540">
    <property type="entry name" value="P-loop containing nucleoside triphosphate hydrolases"/>
    <property type="match status" value="1"/>
</dbReference>
<evidence type="ECO:0000259" key="1">
    <source>
        <dbReference type="Pfam" id="PF07693"/>
    </source>
</evidence>
<evidence type="ECO:0000313" key="3">
    <source>
        <dbReference type="Proteomes" id="UP000269154"/>
    </source>
</evidence>
<dbReference type="OrthoDB" id="477505at2"/>
<keyword evidence="2" id="KW-0547">Nucleotide-binding</keyword>
<sequence>MPLNLRTFLQATNPGRTLFLRDNPEEDNNYYIDFSSVRGGQIIENLRDNITLLSPDEATCELFTGHIGCGKSTELLRLKAELEREGFHVVYFDSGEYLEYHDVDIADILLAIAHRVIESIERLELEEATGLERLFQGAVKVLQKEFELEEVELKPQIPNVPDVGVKANKKGFSLSFGMGKITAKAKESSELRKKLREYIEPRISNTIEAINQEIIEPAIEKLQQQGKKGLVVIIDNLDRIEDNKKPWGRPQPEYVFVDRGQQLRQLKCHLVYTIPLSLRFSNDYGYLTQRFLTDPNVLPMVSIKLRDGSNYQEGIELLQQMVLARAFPELESNKRLEKITELFDNPKTLELLCFVSGGHIRNLLRFLYDCIRQERKLPLSGETLKQVIQKKRDQMVLAIEPYEWELLRQVVESKKVTGDDGYKILIRSMFVYEYRDAEGSWFDINPILEGAEELNRT</sequence>
<feature type="domain" description="KAP NTPase" evidence="1">
    <location>
        <begin position="42"/>
        <end position="243"/>
    </location>
</feature>
<dbReference type="Proteomes" id="UP000269154">
    <property type="component" value="Unassembled WGS sequence"/>
</dbReference>
<dbReference type="InterPro" id="IPR011646">
    <property type="entry name" value="KAP_P-loop"/>
</dbReference>
<dbReference type="RefSeq" id="WP_124146842.1">
    <property type="nucleotide sequence ID" value="NZ_CAWOKI010000203.1"/>
</dbReference>
<accession>A0A3N6P8E9</accession>